<evidence type="ECO:0000313" key="2">
    <source>
        <dbReference type="EMBL" id="KAF2791340.1"/>
    </source>
</evidence>
<dbReference type="InterPro" id="IPR056632">
    <property type="entry name" value="DUF7730"/>
</dbReference>
<gene>
    <name evidence="2" type="ORF">K505DRAFT_67399</name>
</gene>
<dbReference type="Proteomes" id="UP000799757">
    <property type="component" value="Unassembled WGS sequence"/>
</dbReference>
<evidence type="ECO:0000259" key="1">
    <source>
        <dbReference type="Pfam" id="PF24864"/>
    </source>
</evidence>
<proteinExistence type="predicted"/>
<dbReference type="OrthoDB" id="4757095at2759"/>
<dbReference type="EMBL" id="MU002024">
    <property type="protein sequence ID" value="KAF2791340.1"/>
    <property type="molecule type" value="Genomic_DNA"/>
</dbReference>
<name>A0A6A6X4A5_9PLEO</name>
<evidence type="ECO:0000313" key="3">
    <source>
        <dbReference type="Proteomes" id="UP000799757"/>
    </source>
</evidence>
<sequence>MTTNIYRNTKPRSYKRALGNVVRKSWNRVAYRPYKSVSTTLNRWIRPPSLPLVVFADGTPNFGPPLPLPAKRKRRLSITADGGPEVRTRVSTLVPNFMRKSRGQHTSPQSQCAFLKLPPEIRNQIYRLALGDQLLHIIPSLVPSSTLPPRFSWKPQPFRLRLDYAPCKYSQNPGAGGSVTPDPHSLCAIWINGEGELHSEAQNQDRSVFGARYRRWWIRRKGVLALVKTCRIIYSEAIPLLYSTNTFSFQSPKTFLQFPPTLLSTRILLLQNLHLHFTIKGNIFLHNSQLWYHRQQRVDEESWSRACVLLKTLHKLRNLTIELEDKRTGELAQAGMRLLEGLIGVEVEDGGRFDVLLNWEEHEWEREQRLTAGMTILRKGGLGKLGEIRRGLAAS</sequence>
<organism evidence="2 3">
    <name type="scientific">Melanomma pulvis-pyrius CBS 109.77</name>
    <dbReference type="NCBI Taxonomy" id="1314802"/>
    <lineage>
        <taxon>Eukaryota</taxon>
        <taxon>Fungi</taxon>
        <taxon>Dikarya</taxon>
        <taxon>Ascomycota</taxon>
        <taxon>Pezizomycotina</taxon>
        <taxon>Dothideomycetes</taxon>
        <taxon>Pleosporomycetidae</taxon>
        <taxon>Pleosporales</taxon>
        <taxon>Melanommataceae</taxon>
        <taxon>Melanomma</taxon>
    </lineage>
</organism>
<dbReference type="PANTHER" id="PTHR38790">
    <property type="entry name" value="2EXR DOMAIN-CONTAINING PROTEIN-RELATED"/>
    <property type="match status" value="1"/>
</dbReference>
<dbReference type="Pfam" id="PF24864">
    <property type="entry name" value="DUF7730"/>
    <property type="match status" value="1"/>
</dbReference>
<keyword evidence="3" id="KW-1185">Reference proteome</keyword>
<accession>A0A6A6X4A5</accession>
<dbReference type="AlphaFoldDB" id="A0A6A6X4A5"/>
<feature type="domain" description="DUF7730" evidence="1">
    <location>
        <begin position="219"/>
        <end position="369"/>
    </location>
</feature>
<reference evidence="2" key="1">
    <citation type="journal article" date="2020" name="Stud. Mycol.">
        <title>101 Dothideomycetes genomes: a test case for predicting lifestyles and emergence of pathogens.</title>
        <authorList>
            <person name="Haridas S."/>
            <person name="Albert R."/>
            <person name="Binder M."/>
            <person name="Bloem J."/>
            <person name="Labutti K."/>
            <person name="Salamov A."/>
            <person name="Andreopoulos B."/>
            <person name="Baker S."/>
            <person name="Barry K."/>
            <person name="Bills G."/>
            <person name="Bluhm B."/>
            <person name="Cannon C."/>
            <person name="Castanera R."/>
            <person name="Culley D."/>
            <person name="Daum C."/>
            <person name="Ezra D."/>
            <person name="Gonzalez J."/>
            <person name="Henrissat B."/>
            <person name="Kuo A."/>
            <person name="Liang C."/>
            <person name="Lipzen A."/>
            <person name="Lutzoni F."/>
            <person name="Magnuson J."/>
            <person name="Mondo S."/>
            <person name="Nolan M."/>
            <person name="Ohm R."/>
            <person name="Pangilinan J."/>
            <person name="Park H.-J."/>
            <person name="Ramirez L."/>
            <person name="Alfaro M."/>
            <person name="Sun H."/>
            <person name="Tritt A."/>
            <person name="Yoshinaga Y."/>
            <person name="Zwiers L.-H."/>
            <person name="Turgeon B."/>
            <person name="Goodwin S."/>
            <person name="Spatafora J."/>
            <person name="Crous P."/>
            <person name="Grigoriev I."/>
        </authorList>
    </citation>
    <scope>NUCLEOTIDE SEQUENCE</scope>
    <source>
        <strain evidence="2">CBS 109.77</strain>
    </source>
</reference>
<protein>
    <recommendedName>
        <fullName evidence="1">DUF7730 domain-containing protein</fullName>
    </recommendedName>
</protein>